<dbReference type="Pfam" id="PF13450">
    <property type="entry name" value="NAD_binding_8"/>
    <property type="match status" value="1"/>
</dbReference>
<accession>A0ABS5FT13</accession>
<name>A0ABS5FT13_9BRAD</name>
<proteinExistence type="inferred from homology"/>
<dbReference type="InterPro" id="IPR002937">
    <property type="entry name" value="Amino_oxidase"/>
</dbReference>
<keyword evidence="4" id="KW-1185">Reference proteome</keyword>
<dbReference type="SUPFAM" id="SSF51905">
    <property type="entry name" value="FAD/NAD(P)-binding domain"/>
    <property type="match status" value="1"/>
</dbReference>
<evidence type="ECO:0000256" key="1">
    <source>
        <dbReference type="ARBA" id="ARBA00005995"/>
    </source>
</evidence>
<dbReference type="Gene3D" id="3.90.660.10">
    <property type="match status" value="1"/>
</dbReference>
<dbReference type="PANTHER" id="PTHR43563">
    <property type="entry name" value="AMINE OXIDASE"/>
    <property type="match status" value="1"/>
</dbReference>
<dbReference type="SUPFAM" id="SSF54373">
    <property type="entry name" value="FAD-linked reductases, C-terminal domain"/>
    <property type="match status" value="1"/>
</dbReference>
<dbReference type="PANTHER" id="PTHR43563:SF1">
    <property type="entry name" value="AMINE OXIDASE [FLAVIN-CONTAINING] B"/>
    <property type="match status" value="1"/>
</dbReference>
<dbReference type="EMBL" id="JAFCJH010000046">
    <property type="protein sequence ID" value="MBR0799935.1"/>
    <property type="molecule type" value="Genomic_DNA"/>
</dbReference>
<dbReference type="RefSeq" id="WP_212494535.1">
    <property type="nucleotide sequence ID" value="NZ_JAFCJH010000046.1"/>
</dbReference>
<sequence length="393" mass="42639">MTETQVAIVGGGFSGLYAAHLMRRRGVDSFVIEARDRLGGRILTVDETGEAGEDGFDLGPSWCWPQLQPAVGEAIADLDLALFRQYDEGDVIFEPTGREAPQRSPGFSEARQTMRLVGGSAALVRRLARDVPRDRQLLSTCLIAMELTETGIDLTITQSDGSSRRLRAQYVIAALPPRLIEATISFSPQQDRRAAARWRNTPTWMAPHAKFFALYDRPFWREAGLSGIAQSMAGPMAEIYDATTSSGKAALFGFLGIPAERRAAIGEEALTRACLDQLAHIFGSAAKAARKTLLKDWAADKFTATAADRNASAHIVPFSGPWVLAPWDQRLELAGSETSPSDPGYLAGAVVAARRAVNATLARLEVKRGRSHLSVSTDLSRTEGRRAQRSSEA</sequence>
<gene>
    <name evidence="3" type="ORF">JQ615_31665</name>
</gene>
<feature type="domain" description="Amine oxidase" evidence="2">
    <location>
        <begin position="109"/>
        <end position="359"/>
    </location>
</feature>
<comment type="caution">
    <text evidence="3">The sequence shown here is derived from an EMBL/GenBank/DDBJ whole genome shotgun (WGS) entry which is preliminary data.</text>
</comment>
<organism evidence="3 4">
    <name type="scientific">Bradyrhizobium jicamae</name>
    <dbReference type="NCBI Taxonomy" id="280332"/>
    <lineage>
        <taxon>Bacteria</taxon>
        <taxon>Pseudomonadati</taxon>
        <taxon>Pseudomonadota</taxon>
        <taxon>Alphaproteobacteria</taxon>
        <taxon>Hyphomicrobiales</taxon>
        <taxon>Nitrobacteraceae</taxon>
        <taxon>Bradyrhizobium</taxon>
    </lineage>
</organism>
<dbReference type="Proteomes" id="UP001315278">
    <property type="component" value="Unassembled WGS sequence"/>
</dbReference>
<evidence type="ECO:0000313" key="4">
    <source>
        <dbReference type="Proteomes" id="UP001315278"/>
    </source>
</evidence>
<dbReference type="Pfam" id="PF01593">
    <property type="entry name" value="Amino_oxidase"/>
    <property type="match status" value="1"/>
</dbReference>
<dbReference type="InterPro" id="IPR036188">
    <property type="entry name" value="FAD/NAD-bd_sf"/>
</dbReference>
<protein>
    <submittedName>
        <fullName evidence="3">FAD-dependent oxidoreductase</fullName>
    </submittedName>
</protein>
<evidence type="ECO:0000259" key="2">
    <source>
        <dbReference type="Pfam" id="PF01593"/>
    </source>
</evidence>
<reference evidence="4" key="1">
    <citation type="journal article" date="2021" name="ISME J.">
        <title>Evolutionary origin and ecological implication of a unique nif island in free-living Bradyrhizobium lineages.</title>
        <authorList>
            <person name="Tao J."/>
        </authorList>
    </citation>
    <scope>NUCLEOTIDE SEQUENCE [LARGE SCALE GENOMIC DNA]</scope>
    <source>
        <strain evidence="4">SZCCT0434</strain>
    </source>
</reference>
<evidence type="ECO:0000313" key="3">
    <source>
        <dbReference type="EMBL" id="MBR0799935.1"/>
    </source>
</evidence>
<dbReference type="InterPro" id="IPR050703">
    <property type="entry name" value="Flavin_MAO"/>
</dbReference>
<comment type="similarity">
    <text evidence="1">Belongs to the flavin monoamine oxidase family.</text>
</comment>
<dbReference type="Gene3D" id="3.50.50.60">
    <property type="entry name" value="FAD/NAD(P)-binding domain"/>
    <property type="match status" value="2"/>
</dbReference>